<dbReference type="AlphaFoldDB" id="A0A482VSQ3"/>
<sequence length="114" mass="13378">MTGTTKTSIRNLLQVNLSNETCRTIVKKDLQMFSYQMTAVHELLPPDFWQRYGYNIATVLLDKTFFSEVWFHLSGYINSQNMRLWRRGNSPFCTSYLDPVFWATNSRNTPNALK</sequence>
<reference evidence="1 2" key="1">
    <citation type="submission" date="2017-03" db="EMBL/GenBank/DDBJ databases">
        <title>Genome of the blue death feigning beetle - Asbolus verrucosus.</title>
        <authorList>
            <person name="Rider S.D."/>
        </authorList>
    </citation>
    <scope>NUCLEOTIDE SEQUENCE [LARGE SCALE GENOMIC DNA]</scope>
    <source>
        <strain evidence="1">Butters</strain>
        <tissue evidence="1">Head and leg muscle</tissue>
    </source>
</reference>
<keyword evidence="2" id="KW-1185">Reference proteome</keyword>
<accession>A0A482VSQ3</accession>
<evidence type="ECO:0000313" key="1">
    <source>
        <dbReference type="EMBL" id="RZC35763.1"/>
    </source>
</evidence>
<name>A0A482VSQ3_ASBVE</name>
<proteinExistence type="predicted"/>
<comment type="caution">
    <text evidence="1">The sequence shown here is derived from an EMBL/GenBank/DDBJ whole genome shotgun (WGS) entry which is preliminary data.</text>
</comment>
<dbReference type="EMBL" id="QDEB01068023">
    <property type="protein sequence ID" value="RZC35763.1"/>
    <property type="molecule type" value="Genomic_DNA"/>
</dbReference>
<dbReference type="Proteomes" id="UP000292052">
    <property type="component" value="Unassembled WGS sequence"/>
</dbReference>
<dbReference type="OrthoDB" id="8195099at2759"/>
<organism evidence="1 2">
    <name type="scientific">Asbolus verrucosus</name>
    <name type="common">Desert ironclad beetle</name>
    <dbReference type="NCBI Taxonomy" id="1661398"/>
    <lineage>
        <taxon>Eukaryota</taxon>
        <taxon>Metazoa</taxon>
        <taxon>Ecdysozoa</taxon>
        <taxon>Arthropoda</taxon>
        <taxon>Hexapoda</taxon>
        <taxon>Insecta</taxon>
        <taxon>Pterygota</taxon>
        <taxon>Neoptera</taxon>
        <taxon>Endopterygota</taxon>
        <taxon>Coleoptera</taxon>
        <taxon>Polyphaga</taxon>
        <taxon>Cucujiformia</taxon>
        <taxon>Tenebrionidae</taxon>
        <taxon>Pimeliinae</taxon>
        <taxon>Asbolus</taxon>
    </lineage>
</organism>
<gene>
    <name evidence="1" type="ORF">BDFB_009603</name>
</gene>
<feature type="non-terminal residue" evidence="1">
    <location>
        <position position="114"/>
    </location>
</feature>
<protein>
    <submittedName>
        <fullName evidence="1">Uncharacterized protein</fullName>
    </submittedName>
</protein>
<evidence type="ECO:0000313" key="2">
    <source>
        <dbReference type="Proteomes" id="UP000292052"/>
    </source>
</evidence>